<comment type="caution">
    <text evidence="7">The sequence shown here is derived from an EMBL/GenBank/DDBJ whole genome shotgun (WGS) entry which is preliminary data.</text>
</comment>
<evidence type="ECO:0000256" key="6">
    <source>
        <dbReference type="SAM" id="Phobius"/>
    </source>
</evidence>
<evidence type="ECO:0000256" key="4">
    <source>
        <dbReference type="ARBA" id="ARBA00022989"/>
    </source>
</evidence>
<keyword evidence="3 6" id="KW-0812">Transmembrane</keyword>
<proteinExistence type="predicted"/>
<comment type="subcellular location">
    <subcellularLocation>
        <location evidence="1">Membrane</location>
        <topology evidence="1">Single-pass membrane protein</topology>
    </subcellularLocation>
</comment>
<dbReference type="PROSITE" id="PS00409">
    <property type="entry name" value="PROKAR_NTER_METHYL"/>
    <property type="match status" value="1"/>
</dbReference>
<evidence type="ECO:0000256" key="3">
    <source>
        <dbReference type="ARBA" id="ARBA00022692"/>
    </source>
</evidence>
<gene>
    <name evidence="7" type="ORF">DCF19_06455</name>
</gene>
<evidence type="ECO:0000313" key="7">
    <source>
        <dbReference type="EMBL" id="PZO42676.1"/>
    </source>
</evidence>
<evidence type="ECO:0000313" key="8">
    <source>
        <dbReference type="Proteomes" id="UP000249467"/>
    </source>
</evidence>
<name>A0A2W4WCP7_9CYAN</name>
<protein>
    <submittedName>
        <fullName evidence="7">Prepilin-type cleavage/methylation domain-containing protein</fullName>
    </submittedName>
</protein>
<dbReference type="InterPro" id="IPR045584">
    <property type="entry name" value="Pilin-like"/>
</dbReference>
<dbReference type="SUPFAM" id="SSF54523">
    <property type="entry name" value="Pili subunits"/>
    <property type="match status" value="1"/>
</dbReference>
<dbReference type="InterPro" id="IPR031975">
    <property type="entry name" value="Pilin_GH"/>
</dbReference>
<dbReference type="AlphaFoldDB" id="A0A2W4WCP7"/>
<dbReference type="Proteomes" id="UP000249467">
    <property type="component" value="Unassembled WGS sequence"/>
</dbReference>
<evidence type="ECO:0000256" key="5">
    <source>
        <dbReference type="ARBA" id="ARBA00023136"/>
    </source>
</evidence>
<sequence length="217" mass="22221">MKSEFKTKLIQHILNKKDSEKGFTLIELLVVIIIIGILAAIALPSFLNQASKARQSEAKTYTGSLNRSQQSYYLEKQEFSPNLSTLAVGIAQTTANYSYGVSRTASKTTGTGTQVSVGNFGVANGSATSGSGTNPDTVTPSASSNLKTYIGAVSVSTPTGSTEATTLAGLCEANLAPVNGGSQAAATNNASTYITLSTAAAPACITGSGGTYYAPIQ</sequence>
<reference evidence="7 8" key="1">
    <citation type="submission" date="2018-04" db="EMBL/GenBank/DDBJ databases">
        <authorList>
            <person name="Go L.Y."/>
            <person name="Mitchell J.A."/>
        </authorList>
    </citation>
    <scope>NUCLEOTIDE SEQUENCE [LARGE SCALE GENOMIC DNA]</scope>
    <source>
        <strain evidence="7">ULC066bin1</strain>
    </source>
</reference>
<dbReference type="Pfam" id="PF16734">
    <property type="entry name" value="Pilin_GH"/>
    <property type="match status" value="1"/>
</dbReference>
<keyword evidence="4 6" id="KW-1133">Transmembrane helix</keyword>
<keyword evidence="5 6" id="KW-0472">Membrane</keyword>
<evidence type="ECO:0000256" key="1">
    <source>
        <dbReference type="ARBA" id="ARBA00004167"/>
    </source>
</evidence>
<dbReference type="PANTHER" id="PTHR30093:SF44">
    <property type="entry name" value="TYPE II SECRETION SYSTEM CORE PROTEIN G"/>
    <property type="match status" value="1"/>
</dbReference>
<feature type="transmembrane region" description="Helical" evidence="6">
    <location>
        <begin position="25"/>
        <end position="47"/>
    </location>
</feature>
<dbReference type="InterPro" id="IPR012902">
    <property type="entry name" value="N_methyl_site"/>
</dbReference>
<accession>A0A2W4WCP7</accession>
<dbReference type="GO" id="GO:0016020">
    <property type="term" value="C:membrane"/>
    <property type="evidence" value="ECO:0007669"/>
    <property type="project" value="UniProtKB-SubCell"/>
</dbReference>
<dbReference type="NCBIfam" id="TIGR02532">
    <property type="entry name" value="IV_pilin_GFxxxE"/>
    <property type="match status" value="1"/>
</dbReference>
<dbReference type="EMBL" id="QBML01000006">
    <property type="protein sequence ID" value="PZO42676.1"/>
    <property type="molecule type" value="Genomic_DNA"/>
</dbReference>
<dbReference type="Pfam" id="PF07963">
    <property type="entry name" value="N_methyl"/>
    <property type="match status" value="1"/>
</dbReference>
<keyword evidence="2" id="KW-0488">Methylation</keyword>
<dbReference type="PANTHER" id="PTHR30093">
    <property type="entry name" value="GENERAL SECRETION PATHWAY PROTEIN G"/>
    <property type="match status" value="1"/>
</dbReference>
<dbReference type="Gene3D" id="3.30.700.10">
    <property type="entry name" value="Glycoprotein, Type 4 Pilin"/>
    <property type="match status" value="1"/>
</dbReference>
<organism evidence="7 8">
    <name type="scientific">Pseudanabaena frigida</name>
    <dbReference type="NCBI Taxonomy" id="945775"/>
    <lineage>
        <taxon>Bacteria</taxon>
        <taxon>Bacillati</taxon>
        <taxon>Cyanobacteriota</taxon>
        <taxon>Cyanophyceae</taxon>
        <taxon>Pseudanabaenales</taxon>
        <taxon>Pseudanabaenaceae</taxon>
        <taxon>Pseudanabaena</taxon>
    </lineage>
</organism>
<evidence type="ECO:0000256" key="2">
    <source>
        <dbReference type="ARBA" id="ARBA00022481"/>
    </source>
</evidence>
<reference evidence="7 8" key="2">
    <citation type="submission" date="2018-06" db="EMBL/GenBank/DDBJ databases">
        <title>Metagenomic assembly of (sub)arctic Cyanobacteria and their associated microbiome from non-axenic cultures.</title>
        <authorList>
            <person name="Baurain D."/>
        </authorList>
    </citation>
    <scope>NUCLEOTIDE SEQUENCE [LARGE SCALE GENOMIC DNA]</scope>
    <source>
        <strain evidence="7">ULC066bin1</strain>
    </source>
</reference>